<dbReference type="GO" id="GO:0004563">
    <property type="term" value="F:beta-N-acetylhexosaminidase activity"/>
    <property type="evidence" value="ECO:0007669"/>
    <property type="project" value="UniProtKB-EC"/>
</dbReference>
<proteinExistence type="inferred from homology"/>
<evidence type="ECO:0000313" key="10">
    <source>
        <dbReference type="Proteomes" id="UP000094570"/>
    </source>
</evidence>
<dbReference type="EMBL" id="LWAF01000002">
    <property type="protein sequence ID" value="ODN31070.1"/>
    <property type="molecule type" value="Genomic_DNA"/>
</dbReference>
<reference evidence="10" key="1">
    <citation type="submission" date="2016-04" db="EMBL/GenBank/DDBJ databases">
        <title>The genome sequence project of a novel Fervidobacterium isolate from a hot spring in Thailand.</title>
        <authorList>
            <person name="Gonzalez J.M."/>
            <person name="Cuecas A."/>
            <person name="Kanoksilapatham W."/>
        </authorList>
    </citation>
    <scope>NUCLEOTIDE SEQUENCE [LARGE SCALE GENOMIC DNA]</scope>
    <source>
        <strain evidence="10">FC2004</strain>
    </source>
</reference>
<dbReference type="InterPro" id="IPR015883">
    <property type="entry name" value="Glyco_hydro_20_cat"/>
</dbReference>
<dbReference type="GO" id="GO:0030203">
    <property type="term" value="P:glycosaminoglycan metabolic process"/>
    <property type="evidence" value="ECO:0007669"/>
    <property type="project" value="TreeGrafter"/>
</dbReference>
<dbReference type="OrthoDB" id="9763537at2"/>
<dbReference type="GO" id="GO:0016020">
    <property type="term" value="C:membrane"/>
    <property type="evidence" value="ECO:0007669"/>
    <property type="project" value="TreeGrafter"/>
</dbReference>
<accession>A0A1E3G4L8</accession>
<keyword evidence="4 9" id="KW-0378">Hydrolase</keyword>
<dbReference type="PANTHER" id="PTHR22600:SF57">
    <property type="entry name" value="BETA-N-ACETYLHEXOSAMINIDASE"/>
    <property type="match status" value="1"/>
</dbReference>
<dbReference type="CDD" id="cd06565">
    <property type="entry name" value="GH20_GcnA-like"/>
    <property type="match status" value="1"/>
</dbReference>
<dbReference type="PRINTS" id="PR00738">
    <property type="entry name" value="GLHYDRLASE20"/>
</dbReference>
<dbReference type="AlphaFoldDB" id="A0A1E3G4L8"/>
<keyword evidence="5" id="KW-0326">Glycosidase</keyword>
<evidence type="ECO:0000259" key="8">
    <source>
        <dbReference type="Pfam" id="PF02838"/>
    </source>
</evidence>
<comment type="caution">
    <text evidence="9">The sequence shown here is derived from an EMBL/GenBank/DDBJ whole genome shotgun (WGS) entry which is preliminary data.</text>
</comment>
<evidence type="ECO:0000256" key="3">
    <source>
        <dbReference type="ARBA" id="ARBA00012663"/>
    </source>
</evidence>
<name>A0A1E3G4L8_9BACT</name>
<gene>
    <name evidence="9" type="ORF">A4H02_02015</name>
</gene>
<dbReference type="EC" id="3.2.1.52" evidence="3"/>
<dbReference type="InterPro" id="IPR015882">
    <property type="entry name" value="HEX_bac_N"/>
</dbReference>
<dbReference type="Gene3D" id="3.30.379.10">
    <property type="entry name" value="Chitobiase/beta-hexosaminidase domain 2-like"/>
    <property type="match status" value="1"/>
</dbReference>
<evidence type="ECO:0000256" key="2">
    <source>
        <dbReference type="ARBA" id="ARBA00006285"/>
    </source>
</evidence>
<comment type="catalytic activity">
    <reaction evidence="1">
        <text>Hydrolysis of terminal non-reducing N-acetyl-D-hexosamine residues in N-acetyl-beta-D-hexosaminides.</text>
        <dbReference type="EC" id="3.2.1.52"/>
    </reaction>
</comment>
<sequence length="623" mass="72253">MDSVDNILLIPKPKAVELLNGKLRIGKNSEFATLFLDVDKEILSDTYLDQMNETFLKIGWRVRRGRGNGTSGLNVKIRLDPFEVNEPQGYRLTIQDDVEILARDREGAHYGLQTLKQILRQAGKDIPRLRINDFPDFPNRGVMLDISRDRIPKTDVLKELVEKLSELKINQLQLYTEHTFAYKNHRKVWEGFSPLTHEEIEELDKFCKSHFVELVPNQNTFGHMSKWLIHEEYRHLAETPEGFVAPWGQRYEFPFSLSPAVPESLKLIEDILGELLPLFSSSKVNIGCDETFDLCLGKSKELCKERGKGRVYLDFLLKIYTIAKRYKEKVMFWGDIIENHPELISELPRDLVPMIWGYEAGHPFQEKCKLFSSTGLEFYVCPGTSTWNSFVGRSENALKNIVNAVENGKKFGAIGVLVTDWGDNGHPQHLAFSYLGFAWSAWLSWNSITPDIREFLQTLNVHVYETGEDIATLVYEYGKLCERIFYTPNGTPYFYALVYPDRMSSQIERYNLDELRELRNHIEELDRKTASLKNCDIREQLLNGSEFVKLGLNVLEFLKLYADVQNVPDEIWERFAQALETFLMVDYRRIWMKYNRPGGFDQSVHKLSRILRVRNGDSSGLIF</sequence>
<keyword evidence="10" id="KW-1185">Reference proteome</keyword>
<dbReference type="Pfam" id="PF02838">
    <property type="entry name" value="Glyco_hydro_20b"/>
    <property type="match status" value="1"/>
</dbReference>
<evidence type="ECO:0000313" key="9">
    <source>
        <dbReference type="EMBL" id="ODN31070.1"/>
    </source>
</evidence>
<dbReference type="SUPFAM" id="SSF51445">
    <property type="entry name" value="(Trans)glycosidases"/>
    <property type="match status" value="1"/>
</dbReference>
<evidence type="ECO:0000259" key="7">
    <source>
        <dbReference type="Pfam" id="PF00728"/>
    </source>
</evidence>
<dbReference type="SUPFAM" id="SSF55545">
    <property type="entry name" value="beta-N-acetylhexosaminidase-like domain"/>
    <property type="match status" value="1"/>
</dbReference>
<protein>
    <recommendedName>
        <fullName evidence="3">beta-N-acetylhexosaminidase</fullName>
        <ecNumber evidence="3">3.2.1.52</ecNumber>
    </recommendedName>
</protein>
<evidence type="ECO:0000256" key="6">
    <source>
        <dbReference type="PIRSR" id="PIRSR625705-1"/>
    </source>
</evidence>
<feature type="domain" description="Glycoside hydrolase family 20 catalytic" evidence="7">
    <location>
        <begin position="137"/>
        <end position="387"/>
    </location>
</feature>
<dbReference type="RefSeq" id="WP_069292494.1">
    <property type="nucleotide sequence ID" value="NZ_CP140110.1"/>
</dbReference>
<dbReference type="Proteomes" id="UP000094570">
    <property type="component" value="Unassembled WGS sequence"/>
</dbReference>
<dbReference type="InterPro" id="IPR025705">
    <property type="entry name" value="Beta_hexosaminidase_sua/sub"/>
</dbReference>
<dbReference type="InterPro" id="IPR017853">
    <property type="entry name" value="GH"/>
</dbReference>
<feature type="active site" description="Proton donor" evidence="6">
    <location>
        <position position="290"/>
    </location>
</feature>
<dbReference type="Gene3D" id="3.20.20.80">
    <property type="entry name" value="Glycosidases"/>
    <property type="match status" value="1"/>
</dbReference>
<dbReference type="STRING" id="1008305.A4H02_02015"/>
<dbReference type="PANTHER" id="PTHR22600">
    <property type="entry name" value="BETA-HEXOSAMINIDASE"/>
    <property type="match status" value="1"/>
</dbReference>
<dbReference type="Pfam" id="PF00728">
    <property type="entry name" value="Glyco_hydro_20"/>
    <property type="match status" value="1"/>
</dbReference>
<organism evidence="9 10">
    <name type="scientific">Fervidobacterium thailandense</name>
    <dbReference type="NCBI Taxonomy" id="1008305"/>
    <lineage>
        <taxon>Bacteria</taxon>
        <taxon>Thermotogati</taxon>
        <taxon>Thermotogota</taxon>
        <taxon>Thermotogae</taxon>
        <taxon>Thermotogales</taxon>
        <taxon>Fervidobacteriaceae</taxon>
        <taxon>Fervidobacterium</taxon>
    </lineage>
</organism>
<dbReference type="GO" id="GO:0005975">
    <property type="term" value="P:carbohydrate metabolic process"/>
    <property type="evidence" value="ECO:0007669"/>
    <property type="project" value="InterPro"/>
</dbReference>
<feature type="domain" description="Beta-hexosaminidase bacterial type N-terminal" evidence="8">
    <location>
        <begin position="9"/>
        <end position="133"/>
    </location>
</feature>
<comment type="similarity">
    <text evidence="2">Belongs to the glycosyl hydrolase 20 family.</text>
</comment>
<dbReference type="InterPro" id="IPR029018">
    <property type="entry name" value="Hex-like_dom2"/>
</dbReference>
<evidence type="ECO:0000256" key="5">
    <source>
        <dbReference type="ARBA" id="ARBA00023295"/>
    </source>
</evidence>
<evidence type="ECO:0000256" key="4">
    <source>
        <dbReference type="ARBA" id="ARBA00022801"/>
    </source>
</evidence>
<evidence type="ECO:0000256" key="1">
    <source>
        <dbReference type="ARBA" id="ARBA00001231"/>
    </source>
</evidence>